<proteinExistence type="predicted"/>
<evidence type="ECO:0000259" key="5">
    <source>
        <dbReference type="Pfam" id="PF01467"/>
    </source>
</evidence>
<dbReference type="Gene3D" id="3.40.50.620">
    <property type="entry name" value="HUPs"/>
    <property type="match status" value="1"/>
</dbReference>
<dbReference type="UniPathway" id="UPA00753">
    <property type="reaction ID" value="UER00739"/>
</dbReference>
<dbReference type="GO" id="GO:0031210">
    <property type="term" value="F:phosphatidylcholine binding"/>
    <property type="evidence" value="ECO:0007669"/>
    <property type="project" value="TreeGrafter"/>
</dbReference>
<dbReference type="GO" id="GO:0004105">
    <property type="term" value="F:choline-phosphate cytidylyltransferase activity"/>
    <property type="evidence" value="ECO:0007669"/>
    <property type="project" value="UniProtKB-EC"/>
</dbReference>
<dbReference type="Proteomes" id="UP000270296">
    <property type="component" value="Unassembled WGS sequence"/>
</dbReference>
<feature type="transmembrane region" description="Helical" evidence="3">
    <location>
        <begin position="145"/>
        <end position="165"/>
    </location>
</feature>
<keyword evidence="3" id="KW-0812">Transmembrane</keyword>
<dbReference type="EC" id="2.7.7.15" evidence="2"/>
<evidence type="ECO:0000256" key="1">
    <source>
        <dbReference type="ARBA" id="ARBA00025706"/>
    </source>
</evidence>
<feature type="domain" description="Cytidyltransferase-like" evidence="5">
    <location>
        <begin position="11"/>
        <end position="110"/>
    </location>
</feature>
<evidence type="ECO:0000256" key="2">
    <source>
        <dbReference type="ARBA" id="ARBA00026101"/>
    </source>
</evidence>
<name>A0A183J9Y6_9BILA</name>
<reference evidence="8" key="1">
    <citation type="submission" date="2016-06" db="UniProtKB">
        <authorList>
            <consortium name="WormBaseParasite"/>
        </authorList>
    </citation>
    <scope>IDENTIFICATION</scope>
</reference>
<evidence type="ECO:0000313" key="8">
    <source>
        <dbReference type="WBParaSite" id="SBAD_0001309401-mRNA-1"/>
    </source>
</evidence>
<evidence type="ECO:0000313" key="7">
    <source>
        <dbReference type="Proteomes" id="UP000270296"/>
    </source>
</evidence>
<dbReference type="InterPro" id="IPR014729">
    <property type="entry name" value="Rossmann-like_a/b/a_fold"/>
</dbReference>
<keyword evidence="3" id="KW-1133">Transmembrane helix</keyword>
<keyword evidence="3" id="KW-0472">Membrane</keyword>
<evidence type="ECO:0000313" key="6">
    <source>
        <dbReference type="EMBL" id="VDP50874.1"/>
    </source>
</evidence>
<accession>A0A183J9Y6</accession>
<dbReference type="OrthoDB" id="17102at2759"/>
<dbReference type="PANTHER" id="PTHR10739">
    <property type="entry name" value="CYTIDYLYLTRANSFERASE"/>
    <property type="match status" value="1"/>
</dbReference>
<dbReference type="InterPro" id="IPR004821">
    <property type="entry name" value="Cyt_trans-like"/>
</dbReference>
<dbReference type="WBParaSite" id="SBAD_0001309401-mRNA-1">
    <property type="protein sequence ID" value="SBAD_0001309401-mRNA-1"/>
    <property type="gene ID" value="SBAD_0001309401"/>
</dbReference>
<dbReference type="AlphaFoldDB" id="A0A183J9Y6"/>
<evidence type="ECO:0000256" key="3">
    <source>
        <dbReference type="SAM" id="Phobius"/>
    </source>
</evidence>
<feature type="signal peptide" evidence="4">
    <location>
        <begin position="1"/>
        <end position="16"/>
    </location>
</feature>
<keyword evidence="4" id="KW-0732">Signal</keyword>
<evidence type="ECO:0000256" key="4">
    <source>
        <dbReference type="SAM" id="SignalP"/>
    </source>
</evidence>
<dbReference type="Pfam" id="PF01467">
    <property type="entry name" value="CTP_transf_like"/>
    <property type="match status" value="1"/>
</dbReference>
<sequence>MLHILTFLCRIFLVCGDRLTHKYKGKTVTSEDERYEAVRHCRYVDEVYRDAPWFVDLDFLRKMKIDFVAHDAIPYEAPGSVDLYQPFRDAGMFVETQRTEGVSTSDVIARIVKDYDSYARRNLARGYSAKELNVGFFQVRPLVCYMVSANACLAECNLFFVYVIMLRRFR</sequence>
<reference evidence="6 7" key="2">
    <citation type="submission" date="2018-11" db="EMBL/GenBank/DDBJ databases">
        <authorList>
            <consortium name="Pathogen Informatics"/>
        </authorList>
    </citation>
    <scope>NUCLEOTIDE SEQUENCE [LARGE SCALE GENOMIC DNA]</scope>
</reference>
<dbReference type="SUPFAM" id="SSF52374">
    <property type="entry name" value="Nucleotidylyl transferase"/>
    <property type="match status" value="1"/>
</dbReference>
<dbReference type="PANTHER" id="PTHR10739:SF13">
    <property type="entry name" value="CHOLINE-PHOSPHATE CYTIDYLYLTRANSFERASE"/>
    <property type="match status" value="1"/>
</dbReference>
<gene>
    <name evidence="6" type="ORF">SBAD_LOCUS12684</name>
</gene>
<keyword evidence="7" id="KW-1185">Reference proteome</keyword>
<feature type="chain" id="PRO_5043140461" description="choline-phosphate cytidylyltransferase" evidence="4">
    <location>
        <begin position="17"/>
        <end position="170"/>
    </location>
</feature>
<comment type="pathway">
    <text evidence="1">Phospholipid metabolism; phosphatidylcholine biosynthesis; phosphatidylcholine from phosphocholine: step 1/2.</text>
</comment>
<protein>
    <recommendedName>
        <fullName evidence="2">choline-phosphate cytidylyltransferase</fullName>
        <ecNumber evidence="2">2.7.7.15</ecNumber>
    </recommendedName>
</protein>
<dbReference type="EMBL" id="UZAM01018485">
    <property type="protein sequence ID" value="VDP50874.1"/>
    <property type="molecule type" value="Genomic_DNA"/>
</dbReference>
<organism evidence="8">
    <name type="scientific">Soboliphyme baturini</name>
    <dbReference type="NCBI Taxonomy" id="241478"/>
    <lineage>
        <taxon>Eukaryota</taxon>
        <taxon>Metazoa</taxon>
        <taxon>Ecdysozoa</taxon>
        <taxon>Nematoda</taxon>
        <taxon>Enoplea</taxon>
        <taxon>Dorylaimia</taxon>
        <taxon>Dioctophymatida</taxon>
        <taxon>Dioctophymatoidea</taxon>
        <taxon>Soboliphymatidae</taxon>
        <taxon>Soboliphyme</taxon>
    </lineage>
</organism>
<dbReference type="InterPro" id="IPR045049">
    <property type="entry name" value="Pcy1-like"/>
</dbReference>